<dbReference type="Proteomes" id="UP000184267">
    <property type="component" value="Unassembled WGS sequence"/>
</dbReference>
<name>A0A1M2W655_TRAPU</name>
<protein>
    <submittedName>
        <fullName evidence="1">Uncharacterized protein</fullName>
    </submittedName>
</protein>
<organism evidence="1 2">
    <name type="scientific">Trametes pubescens</name>
    <name type="common">White-rot fungus</name>
    <dbReference type="NCBI Taxonomy" id="154538"/>
    <lineage>
        <taxon>Eukaryota</taxon>
        <taxon>Fungi</taxon>
        <taxon>Dikarya</taxon>
        <taxon>Basidiomycota</taxon>
        <taxon>Agaricomycotina</taxon>
        <taxon>Agaricomycetes</taxon>
        <taxon>Polyporales</taxon>
        <taxon>Polyporaceae</taxon>
        <taxon>Trametes</taxon>
    </lineage>
</organism>
<evidence type="ECO:0000313" key="1">
    <source>
        <dbReference type="EMBL" id="OJT15354.1"/>
    </source>
</evidence>
<gene>
    <name evidence="1" type="ORF">TRAPUB_8086</name>
</gene>
<reference evidence="1 2" key="1">
    <citation type="submission" date="2016-10" db="EMBL/GenBank/DDBJ databases">
        <title>Genome sequence of the basidiomycete white-rot fungus Trametes pubescens.</title>
        <authorList>
            <person name="Makela M.R."/>
            <person name="Granchi Z."/>
            <person name="Peng M."/>
            <person name="De Vries R.P."/>
            <person name="Grigoriev I."/>
            <person name="Riley R."/>
            <person name="Hilden K."/>
        </authorList>
    </citation>
    <scope>NUCLEOTIDE SEQUENCE [LARGE SCALE GENOMIC DNA]</scope>
    <source>
        <strain evidence="1 2">FBCC735</strain>
    </source>
</reference>
<sequence>MNPKTRTPKERRELAEARSAIERLCTFDDMRYFYTLYGFRRRSVIGPITYGAIDICPAAACLAAAVTLTANRTHLPTHDMVKIRRDFYHYREIGKVLRAVKTAQERLTGASKRPAESLECISCHAQVQRPYWYCLECTRSNGSWKRL</sequence>
<dbReference type="EMBL" id="MNAD01000176">
    <property type="protein sequence ID" value="OJT15354.1"/>
    <property type="molecule type" value="Genomic_DNA"/>
</dbReference>
<accession>A0A1M2W655</accession>
<comment type="caution">
    <text evidence="1">The sequence shown here is derived from an EMBL/GenBank/DDBJ whole genome shotgun (WGS) entry which is preliminary data.</text>
</comment>
<evidence type="ECO:0000313" key="2">
    <source>
        <dbReference type="Proteomes" id="UP000184267"/>
    </source>
</evidence>
<dbReference type="AlphaFoldDB" id="A0A1M2W655"/>
<keyword evidence="2" id="KW-1185">Reference proteome</keyword>
<proteinExistence type="predicted"/>